<dbReference type="KEGG" id="bbh:BN112_3046"/>
<dbReference type="OrthoDB" id="9814461at2"/>
<dbReference type="HOGENOM" id="CLU_031365_2_0_4"/>
<dbReference type="PANTHER" id="PTHR30482">
    <property type="entry name" value="HIGH-AFFINITY BRANCHED-CHAIN AMINO ACID TRANSPORT SYSTEM PERMEASE"/>
    <property type="match status" value="1"/>
</dbReference>
<feature type="transmembrane region" description="Helical" evidence="6">
    <location>
        <begin position="223"/>
        <end position="241"/>
    </location>
</feature>
<evidence type="ECO:0000256" key="2">
    <source>
        <dbReference type="ARBA" id="ARBA00022475"/>
    </source>
</evidence>
<reference evidence="7 8" key="1">
    <citation type="journal article" date="2012" name="BMC Genomics">
        <title>Comparative genomics of the classical Bordetella subspecies: the evolution and exchange of virulence-associated diversity amongst closely related pathogens.</title>
        <authorList>
            <person name="Park J."/>
            <person name="Zhang Y."/>
            <person name="Buboltz A.M."/>
            <person name="Zhang X."/>
            <person name="Schuster S.C."/>
            <person name="Ahuja U."/>
            <person name="Liu M."/>
            <person name="Miller J.F."/>
            <person name="Sebaihia M."/>
            <person name="Bentley S.D."/>
            <person name="Parkhill J."/>
            <person name="Harvill E.T."/>
        </authorList>
    </citation>
    <scope>NUCLEOTIDE SEQUENCE [LARGE SCALE GENOMIC DNA]</scope>
    <source>
        <strain evidence="7 8">253</strain>
    </source>
</reference>
<dbReference type="AlphaFoldDB" id="A0A0C6P552"/>
<dbReference type="PANTHER" id="PTHR30482:SF20">
    <property type="entry name" value="HIGH-AFFINITY BRANCHED-CHAIN AMINO ACID TRANSPORT SYSTEM PERMEASE PROTEIN LIVM"/>
    <property type="match status" value="1"/>
</dbReference>
<evidence type="ECO:0000256" key="5">
    <source>
        <dbReference type="ARBA" id="ARBA00023136"/>
    </source>
</evidence>
<keyword evidence="4 6" id="KW-1133">Transmembrane helix</keyword>
<gene>
    <name evidence="7" type="ORF">BN112_3046</name>
</gene>
<organism evidence="7 8">
    <name type="scientific">Bordetella bronchiseptica 253</name>
    <dbReference type="NCBI Taxonomy" id="568707"/>
    <lineage>
        <taxon>Bacteria</taxon>
        <taxon>Pseudomonadati</taxon>
        <taxon>Pseudomonadota</taxon>
        <taxon>Betaproteobacteria</taxon>
        <taxon>Burkholderiales</taxon>
        <taxon>Alcaligenaceae</taxon>
        <taxon>Bordetella</taxon>
    </lineage>
</organism>
<keyword evidence="5 6" id="KW-0472">Membrane</keyword>
<dbReference type="Proteomes" id="UP000007564">
    <property type="component" value="Chromosome"/>
</dbReference>
<evidence type="ECO:0000256" key="3">
    <source>
        <dbReference type="ARBA" id="ARBA00022692"/>
    </source>
</evidence>
<feature type="transmembrane region" description="Helical" evidence="6">
    <location>
        <begin position="55"/>
        <end position="75"/>
    </location>
</feature>
<evidence type="ECO:0000256" key="4">
    <source>
        <dbReference type="ARBA" id="ARBA00022989"/>
    </source>
</evidence>
<evidence type="ECO:0000313" key="7">
    <source>
        <dbReference type="EMBL" id="CCJ54963.1"/>
    </source>
</evidence>
<dbReference type="InterPro" id="IPR001851">
    <property type="entry name" value="ABC_transp_permease"/>
</dbReference>
<dbReference type="GO" id="GO:0015658">
    <property type="term" value="F:branched-chain amino acid transmembrane transporter activity"/>
    <property type="evidence" value="ECO:0007669"/>
    <property type="project" value="InterPro"/>
</dbReference>
<dbReference type="EMBL" id="HE965806">
    <property type="protein sequence ID" value="CCJ54963.1"/>
    <property type="molecule type" value="Genomic_DNA"/>
</dbReference>
<feature type="transmembrane region" description="Helical" evidence="6">
    <location>
        <begin position="149"/>
        <end position="167"/>
    </location>
</feature>
<feature type="transmembrane region" description="Helical" evidence="6">
    <location>
        <begin position="81"/>
        <end position="102"/>
    </location>
</feature>
<feature type="transmembrane region" description="Helical" evidence="6">
    <location>
        <begin position="275"/>
        <end position="295"/>
    </location>
</feature>
<evidence type="ECO:0000256" key="6">
    <source>
        <dbReference type="SAM" id="Phobius"/>
    </source>
</evidence>
<feature type="transmembrane region" description="Helical" evidence="6">
    <location>
        <begin position="200"/>
        <end position="217"/>
    </location>
</feature>
<dbReference type="CDD" id="cd06581">
    <property type="entry name" value="TM_PBP1_LivM_like"/>
    <property type="match status" value="1"/>
</dbReference>
<feature type="transmembrane region" description="Helical" evidence="6">
    <location>
        <begin position="29"/>
        <end position="48"/>
    </location>
</feature>
<protein>
    <submittedName>
        <fullName evidence="7">Branched-chain amino acid transport system permease</fullName>
    </submittedName>
</protein>
<evidence type="ECO:0000256" key="1">
    <source>
        <dbReference type="ARBA" id="ARBA00004651"/>
    </source>
</evidence>
<dbReference type="GeneID" id="56480948"/>
<keyword evidence="2" id="KW-1003">Cell membrane</keyword>
<proteinExistence type="predicted"/>
<comment type="subcellular location">
    <subcellularLocation>
        <location evidence="1">Cell membrane</location>
        <topology evidence="1">Multi-pass membrane protein</topology>
    </subcellularLocation>
</comment>
<evidence type="ECO:0000313" key="8">
    <source>
        <dbReference type="Proteomes" id="UP000007564"/>
    </source>
</evidence>
<sequence length="314" mass="32822">MAKPFFTPAAAAIVLVALAGGLLQGGGLAASLVLWLAINVLITASFRFVTLIGELNFAVAGFVGLGAYMAGVAAVQLEWPFLLTLAASAVFAGLVSLVFGYITLRAKGAYFMLISFAFTEVIRMIYTKTEAVGGSSGMIGIFAPAYLEAYYPAFVIAVVLALLWVLWRLEKSDFGKVLVAIRNNDAIVETVGINVHLTKVLCLGVSSFVAGIAGALLAYANNVISPGDFGFLLAVYALAYLKVGGESHILGAVVGAIVLTLLGQFALSFGPYEHIFYGAAIVISVLLMPGGLIGLGRYFNRRPPKLGAAAKSQA</sequence>
<dbReference type="InterPro" id="IPR043428">
    <property type="entry name" value="LivM-like"/>
</dbReference>
<dbReference type="Pfam" id="PF02653">
    <property type="entry name" value="BPD_transp_2"/>
    <property type="match status" value="1"/>
</dbReference>
<feature type="transmembrane region" description="Helical" evidence="6">
    <location>
        <begin position="248"/>
        <end position="269"/>
    </location>
</feature>
<feature type="transmembrane region" description="Helical" evidence="6">
    <location>
        <begin position="109"/>
        <end position="129"/>
    </location>
</feature>
<dbReference type="GO" id="GO:0005886">
    <property type="term" value="C:plasma membrane"/>
    <property type="evidence" value="ECO:0007669"/>
    <property type="project" value="UniProtKB-SubCell"/>
</dbReference>
<keyword evidence="3 6" id="KW-0812">Transmembrane</keyword>
<dbReference type="RefSeq" id="WP_003807584.1">
    <property type="nucleotide sequence ID" value="NC_019382.1"/>
</dbReference>
<accession>A0A0C6P552</accession>
<name>A0A0C6P552_BORBO</name>